<evidence type="ECO:0000313" key="2">
    <source>
        <dbReference type="EMBL" id="SBS85551.1"/>
    </source>
</evidence>
<reference evidence="3" key="2">
    <citation type="submission" date="2016-05" db="EMBL/GenBank/DDBJ databases">
        <authorList>
            <person name="Lavstsen T."/>
            <person name="Jespersen J.S."/>
        </authorList>
    </citation>
    <scope>NUCLEOTIDE SEQUENCE [LARGE SCALE GENOMIC DNA]</scope>
</reference>
<evidence type="ECO:0000313" key="3">
    <source>
        <dbReference type="EMBL" id="SBS95523.1"/>
    </source>
</evidence>
<dbReference type="VEuPathDB" id="PlasmoDB:PocGH01_11050900"/>
<proteinExistence type="predicted"/>
<protein>
    <submittedName>
        <fullName evidence="3">Uncharacterized protein</fullName>
    </submittedName>
</protein>
<accession>A0A1A8WRI0</accession>
<reference evidence="4 5" key="1">
    <citation type="submission" date="2016-05" db="EMBL/GenBank/DDBJ databases">
        <authorList>
            <person name="Naeem Raeece"/>
        </authorList>
    </citation>
    <scope>NUCLEOTIDE SEQUENCE [LARGE SCALE GENOMIC DNA]</scope>
</reference>
<gene>
    <name evidence="3" type="ORF">POVCU1_029740</name>
    <name evidence="2" type="ORF">POVCU2_0032090</name>
</gene>
<dbReference type="Proteomes" id="UP000078546">
    <property type="component" value="Unassembled WGS sequence"/>
</dbReference>
<feature type="region of interest" description="Disordered" evidence="1">
    <location>
        <begin position="142"/>
        <end position="183"/>
    </location>
</feature>
<dbReference type="AlphaFoldDB" id="A0A1A8WRI0"/>
<dbReference type="EMBL" id="FLQV01000546">
    <property type="protein sequence ID" value="SBS95523.1"/>
    <property type="molecule type" value="Genomic_DNA"/>
</dbReference>
<evidence type="ECO:0000313" key="5">
    <source>
        <dbReference type="Proteomes" id="UP000078560"/>
    </source>
</evidence>
<dbReference type="Proteomes" id="UP000078560">
    <property type="component" value="Unassembled WGS sequence"/>
</dbReference>
<organism evidence="3 4">
    <name type="scientific">Plasmodium ovale curtisi</name>
    <dbReference type="NCBI Taxonomy" id="864141"/>
    <lineage>
        <taxon>Eukaryota</taxon>
        <taxon>Sar</taxon>
        <taxon>Alveolata</taxon>
        <taxon>Apicomplexa</taxon>
        <taxon>Aconoidasida</taxon>
        <taxon>Haemosporida</taxon>
        <taxon>Plasmodiidae</taxon>
        <taxon>Plasmodium</taxon>
        <taxon>Plasmodium (Plasmodium)</taxon>
    </lineage>
</organism>
<evidence type="ECO:0000313" key="4">
    <source>
        <dbReference type="Proteomes" id="UP000078546"/>
    </source>
</evidence>
<name>A0A1A8WRI0_PLAOA</name>
<dbReference type="EMBL" id="FLQU01000431">
    <property type="protein sequence ID" value="SBS85551.1"/>
    <property type="molecule type" value="Genomic_DNA"/>
</dbReference>
<evidence type="ECO:0000256" key="1">
    <source>
        <dbReference type="SAM" id="MobiDB-lite"/>
    </source>
</evidence>
<sequence length="270" mass="31048">MNNASTIASNESVQFQKPIIYKNRARSLIQQSIKSGSENHDRDQSNGNSIRDKIRRLFSSKYDQSIRELQKTKLKMNKDICEEDKSCKNTKTSPSVYDKDVEWQPVYRETCKIKLPVEDYTTKVSLPKKIVDDWVHSQNKFSKELGASRGRSEQSGSDHGDDGDHDPDGNGNEEKANSKGNFLFNTLTQGSRMRSNEEEPYSKFKYYYNYYLVDEYLESLAESQNKKLDATGLDENGQLYDNVSLNIKPLITSKQRLENGVPYDPQKLLK</sequence>
<feature type="compositionally biased region" description="Basic and acidic residues" evidence="1">
    <location>
        <begin position="150"/>
        <end position="177"/>
    </location>
</feature>